<dbReference type="InterPro" id="IPR007263">
    <property type="entry name" value="DCC1-like"/>
</dbReference>
<keyword evidence="2" id="KW-1185">Reference proteome</keyword>
<reference evidence="1 2" key="1">
    <citation type="submission" date="2024-04" db="EMBL/GenBank/DDBJ databases">
        <title>Polymorphospora sp. isolated from Baiyangdian Lake in Xiong'an New Area.</title>
        <authorList>
            <person name="Zhang X."/>
            <person name="Liu J."/>
        </authorList>
    </citation>
    <scope>NUCLEOTIDE SEQUENCE [LARGE SCALE GENOMIC DNA]</scope>
    <source>
        <strain evidence="1 2">2-325</strain>
    </source>
</reference>
<proteinExistence type="predicted"/>
<evidence type="ECO:0000313" key="1">
    <source>
        <dbReference type="EMBL" id="MFB6394490.1"/>
    </source>
</evidence>
<name>A0ABV5CR62_9ACTN</name>
<accession>A0ABV5CR62</accession>
<comment type="caution">
    <text evidence="1">The sequence shown here is derived from an EMBL/GenBank/DDBJ whole genome shotgun (WGS) entry which is preliminary data.</text>
</comment>
<dbReference type="EMBL" id="JBCGDC010000038">
    <property type="protein sequence ID" value="MFB6394490.1"/>
    <property type="molecule type" value="Genomic_DNA"/>
</dbReference>
<protein>
    <submittedName>
        <fullName evidence="1">DUF393 domain-containing protein</fullName>
    </submittedName>
</protein>
<sequence length="142" mass="15391">DPTAHGGGGIAGFTVLYDGQCPVCRTARAWLAARDQLVPLSFVPAGSPQARLLFPDLDHAATLRDITVIADTGEVYVGDGAWLACLWALADYRALADRLARPDLLPVARRVVKTASALRERYREPYYGGDDERSECADDRCG</sequence>
<dbReference type="RefSeq" id="WP_375734631.1">
    <property type="nucleotide sequence ID" value="NZ_JBCGDC010000038.1"/>
</dbReference>
<dbReference type="Pfam" id="PF04134">
    <property type="entry name" value="DCC1-like"/>
    <property type="match status" value="1"/>
</dbReference>
<feature type="non-terminal residue" evidence="1">
    <location>
        <position position="1"/>
    </location>
</feature>
<dbReference type="Proteomes" id="UP001582793">
    <property type="component" value="Unassembled WGS sequence"/>
</dbReference>
<organism evidence="1 2">
    <name type="scientific">Polymorphospora lycopeni</name>
    <dbReference type="NCBI Taxonomy" id="3140240"/>
    <lineage>
        <taxon>Bacteria</taxon>
        <taxon>Bacillati</taxon>
        <taxon>Actinomycetota</taxon>
        <taxon>Actinomycetes</taxon>
        <taxon>Micromonosporales</taxon>
        <taxon>Micromonosporaceae</taxon>
        <taxon>Polymorphospora</taxon>
    </lineage>
</organism>
<gene>
    <name evidence="1" type="ORF">AAFH96_15425</name>
</gene>
<evidence type="ECO:0000313" key="2">
    <source>
        <dbReference type="Proteomes" id="UP001582793"/>
    </source>
</evidence>